<feature type="region of interest" description="Disordered" evidence="1">
    <location>
        <begin position="37"/>
        <end position="67"/>
    </location>
</feature>
<evidence type="ECO:0008006" key="4">
    <source>
        <dbReference type="Google" id="ProtNLM"/>
    </source>
</evidence>
<evidence type="ECO:0000313" key="3">
    <source>
        <dbReference type="Proteomes" id="UP000028549"/>
    </source>
</evidence>
<evidence type="ECO:0000313" key="2">
    <source>
        <dbReference type="EMBL" id="KEZ53501.1"/>
    </source>
</evidence>
<dbReference type="InterPro" id="IPR025439">
    <property type="entry name" value="Spore_coat_CotO"/>
</dbReference>
<gene>
    <name evidence="2" type="ORF">GS18_0200455</name>
</gene>
<dbReference type="EMBL" id="JNVC02000001">
    <property type="protein sequence ID" value="KEZ53501.1"/>
    <property type="molecule type" value="Genomic_DNA"/>
</dbReference>
<keyword evidence="3" id="KW-1185">Reference proteome</keyword>
<name>A0A084H1N9_METID</name>
<dbReference type="STRING" id="246786.GS18_0200455"/>
<proteinExistence type="predicted"/>
<dbReference type="OrthoDB" id="2973244at2"/>
<comment type="caution">
    <text evidence="2">The sequence shown here is derived from an EMBL/GenBank/DDBJ whole genome shotgun (WGS) entry which is preliminary data.</text>
</comment>
<evidence type="ECO:0000256" key="1">
    <source>
        <dbReference type="SAM" id="MobiDB-lite"/>
    </source>
</evidence>
<feature type="compositionally biased region" description="Low complexity" evidence="1">
    <location>
        <begin position="37"/>
        <end position="60"/>
    </location>
</feature>
<protein>
    <recommendedName>
        <fullName evidence="4">Spore coat protein CotO</fullName>
    </recommendedName>
</protein>
<reference evidence="2 3" key="1">
    <citation type="journal article" date="2005" name="Int. J. Syst. Evol. Microbiol.">
        <title>Bacillus cibi sp. nov., isolated from jeotgal, a traditional Korean fermented seafood.</title>
        <authorList>
            <person name="Yoon J.H."/>
            <person name="Lee C.H."/>
            <person name="Oh T.K."/>
        </authorList>
    </citation>
    <scope>NUCLEOTIDE SEQUENCE [LARGE SCALE GENOMIC DNA]</scope>
    <source>
        <strain evidence="2 3">DSM 16189</strain>
    </source>
</reference>
<dbReference type="AlphaFoldDB" id="A0A084H1N9"/>
<organism evidence="2 3">
    <name type="scientific">Metabacillus indicus</name>
    <name type="common">Bacillus indicus</name>
    <dbReference type="NCBI Taxonomy" id="246786"/>
    <lineage>
        <taxon>Bacteria</taxon>
        <taxon>Bacillati</taxon>
        <taxon>Bacillota</taxon>
        <taxon>Bacilli</taxon>
        <taxon>Bacillales</taxon>
        <taxon>Bacillaceae</taxon>
        <taxon>Metabacillus</taxon>
    </lineage>
</organism>
<sequence>MKKHQSVKNPPLLYIVQPEFEPVLTSMQKTYVMRKNPPAEAAAPAPAEPAANEAAKKAAPVQKEQKLSKPLHSFNDLSNEEKLQLLLHLPDRLSSLNCSISTNVQTYIGKVTEFKDNCVTINGEKVKLEDIQSITLKGL</sequence>
<accession>A0A084H1N9</accession>
<dbReference type="RefSeq" id="WP_029565153.1">
    <property type="nucleotide sequence ID" value="NZ_CANLZQ010000008.1"/>
</dbReference>
<dbReference type="Proteomes" id="UP000028549">
    <property type="component" value="Unassembled WGS sequence"/>
</dbReference>
<dbReference type="Pfam" id="PF14153">
    <property type="entry name" value="Spore_coat_CotO"/>
    <property type="match status" value="1"/>
</dbReference>